<dbReference type="InterPro" id="IPR025855">
    <property type="entry name" value="Replic_Relax"/>
</dbReference>
<dbReference type="EMBL" id="JACDUU010000014">
    <property type="protein sequence ID" value="MBA2873160.1"/>
    <property type="molecule type" value="Genomic_DNA"/>
</dbReference>
<accession>A0A7W0BX22</accession>
<dbReference type="Pfam" id="PF13814">
    <property type="entry name" value="Replic_Relax"/>
    <property type="match status" value="1"/>
</dbReference>
<dbReference type="Proteomes" id="UP000580891">
    <property type="component" value="Unassembled WGS sequence"/>
</dbReference>
<reference evidence="1 2" key="1">
    <citation type="submission" date="2020-07" db="EMBL/GenBank/DDBJ databases">
        <title>Genomic Encyclopedia of Type Strains, Phase IV (KMG-IV): sequencing the most valuable type-strain genomes for metagenomic binning, comparative biology and taxonomic classification.</title>
        <authorList>
            <person name="Goeker M."/>
        </authorList>
    </citation>
    <scope>NUCLEOTIDE SEQUENCE [LARGE SCALE GENOMIC DNA]</scope>
    <source>
        <strain evidence="1 2">DSM 25220</strain>
    </source>
</reference>
<dbReference type="SUPFAM" id="SSF46785">
    <property type="entry name" value="Winged helix' DNA-binding domain"/>
    <property type="match status" value="1"/>
</dbReference>
<comment type="caution">
    <text evidence="1">The sequence shown here is derived from an EMBL/GenBank/DDBJ whole genome shotgun (WGS) entry which is preliminary data.</text>
</comment>
<name>A0A7W0BX22_9BACL</name>
<organism evidence="1 2">
    <name type="scientific">[Anoxybacillus] calidus</name>
    <dbReference type="NCBI Taxonomy" id="575178"/>
    <lineage>
        <taxon>Bacteria</taxon>
        <taxon>Bacillati</taxon>
        <taxon>Bacillota</taxon>
        <taxon>Bacilli</taxon>
        <taxon>Bacillales</taxon>
        <taxon>Anoxybacillaceae</taxon>
        <taxon>Paranoxybacillus</taxon>
    </lineage>
</organism>
<dbReference type="AlphaFoldDB" id="A0A7W0BX22"/>
<gene>
    <name evidence="1" type="ORF">HNQ85_003498</name>
</gene>
<dbReference type="InterPro" id="IPR036390">
    <property type="entry name" value="WH_DNA-bd_sf"/>
</dbReference>
<dbReference type="RefSeq" id="WP_181538887.1">
    <property type="nucleotide sequence ID" value="NZ_JACDUU010000014.1"/>
</dbReference>
<evidence type="ECO:0008006" key="3">
    <source>
        <dbReference type="Google" id="ProtNLM"/>
    </source>
</evidence>
<dbReference type="InterPro" id="IPR036388">
    <property type="entry name" value="WH-like_DNA-bd_sf"/>
</dbReference>
<evidence type="ECO:0000313" key="1">
    <source>
        <dbReference type="EMBL" id="MBA2873160.1"/>
    </source>
</evidence>
<keyword evidence="2" id="KW-1185">Reference proteome</keyword>
<protein>
    <recommendedName>
        <fullName evidence="3">Replication-relaxation</fullName>
    </recommendedName>
</protein>
<proteinExistence type="predicted"/>
<dbReference type="Gene3D" id="1.10.10.10">
    <property type="entry name" value="Winged helix-like DNA-binding domain superfamily/Winged helix DNA-binding domain"/>
    <property type="match status" value="1"/>
</dbReference>
<evidence type="ECO:0000313" key="2">
    <source>
        <dbReference type="Proteomes" id="UP000580891"/>
    </source>
</evidence>
<sequence>MSYLFGHNLSIHSLKIIEILFKYRGMTANQIAHMIHSGHYTLAQEKSVYNYLGKLKKQKLVNSYRLQGSFSRGSMYYLSEKGYELAKHWLNIEQEQKGDGWILSDQLHGEGYADLPYDVYKPPLEQTTHHLLLIEFFKQLKMIEGIDLYHRLNLYASKKYQVDGQMYRYRPDAEIKLADGRIFAIEIDRATETHEQLRKKFKTYRNYLEYLRKTEQPIPTGIIFVVEAKRREHGMKRRWENMMSAFFEEIGDFHKDFYLVMTSMDRVPDTVLFEHYRVEYEKAASVAIRKELENVYDKVSNYAKRNPIRNIFSIAIHKKSGLFDLYSNVVCHEMDTALYSRVYDFYQRFEPEAKKYDEVKDYDLNATYINCIFVEKPFIIQSLDSYEVDELLKKTARSLQRHCCYIQLERIE</sequence>